<evidence type="ECO:0000256" key="4">
    <source>
        <dbReference type="PROSITE-ProRule" id="PRU00510"/>
    </source>
</evidence>
<dbReference type="Proteomes" id="UP000262712">
    <property type="component" value="Chromosome"/>
</dbReference>
<keyword evidence="2" id="KW-0863">Zinc-finger</keyword>
<evidence type="ECO:0000313" key="7">
    <source>
        <dbReference type="EMBL" id="PHO17916.1"/>
    </source>
</evidence>
<dbReference type="Gene3D" id="1.20.120.910">
    <property type="entry name" value="DksA, coiled-coil domain"/>
    <property type="match status" value="1"/>
</dbReference>
<keyword evidence="1" id="KW-0479">Metal-binding</keyword>
<reference evidence="7 8" key="1">
    <citation type="submission" date="2017-09" db="EMBL/GenBank/DDBJ databases">
        <title>Arcobacter canalis sp. nov., a new species isolated from a water canal contaminated with urban sewage.</title>
        <authorList>
            <person name="Perez-Cataluna A."/>
            <person name="Salas-Masso N."/>
            <person name="Figueras M.J."/>
        </authorList>
    </citation>
    <scope>NUCLEOTIDE SEQUENCE [LARGE SCALE GENOMIC DNA]</scope>
    <source>
        <strain evidence="7 8">F98-3</strain>
    </source>
</reference>
<proteinExistence type="predicted"/>
<dbReference type="SUPFAM" id="SSF57716">
    <property type="entry name" value="Glucocorticoid receptor-like (DNA-binding domain)"/>
    <property type="match status" value="1"/>
</dbReference>
<dbReference type="PROSITE" id="PS51128">
    <property type="entry name" value="ZF_DKSA_2"/>
    <property type="match status" value="1"/>
</dbReference>
<dbReference type="NCBIfam" id="NF033459">
    <property type="entry name" value="DksA_like"/>
    <property type="match status" value="1"/>
</dbReference>
<evidence type="ECO:0000259" key="5">
    <source>
        <dbReference type="Pfam" id="PF01258"/>
    </source>
</evidence>
<dbReference type="SUPFAM" id="SSF109635">
    <property type="entry name" value="DnaK suppressor protein DksA, alpha-hairpin domain"/>
    <property type="match status" value="1"/>
</dbReference>
<protein>
    <submittedName>
        <fullName evidence="6">DksA family protein</fullName>
    </submittedName>
    <submittedName>
        <fullName evidence="7">Molecular chaperone DnaK suppressor DksA</fullName>
    </submittedName>
</protein>
<evidence type="ECO:0000256" key="3">
    <source>
        <dbReference type="ARBA" id="ARBA00022833"/>
    </source>
</evidence>
<dbReference type="PANTHER" id="PTHR33823:SF4">
    <property type="entry name" value="GENERAL STRESS PROTEIN 16O"/>
    <property type="match status" value="1"/>
</dbReference>
<dbReference type="KEGG" id="amol:AMOL_2741"/>
<evidence type="ECO:0000256" key="2">
    <source>
        <dbReference type="ARBA" id="ARBA00022771"/>
    </source>
</evidence>
<evidence type="ECO:0000313" key="9">
    <source>
        <dbReference type="Proteomes" id="UP000262712"/>
    </source>
</evidence>
<reference evidence="6 9" key="2">
    <citation type="submission" date="2018-08" db="EMBL/GenBank/DDBJ databases">
        <title>Complete genome of the Arcobacter molluscorum type strain LMG 25693.</title>
        <authorList>
            <person name="Miller W.G."/>
            <person name="Yee E."/>
            <person name="Bono J.L."/>
        </authorList>
    </citation>
    <scope>NUCLEOTIDE SEQUENCE [LARGE SCALE GENOMIC DNA]</scope>
    <source>
        <strain evidence="6 9">CECT 7696</strain>
    </source>
</reference>
<dbReference type="GO" id="GO:0008270">
    <property type="term" value="F:zinc ion binding"/>
    <property type="evidence" value="ECO:0007669"/>
    <property type="project" value="UniProtKB-KW"/>
</dbReference>
<dbReference type="Pfam" id="PF01258">
    <property type="entry name" value="zf-dskA_traR"/>
    <property type="match status" value="1"/>
</dbReference>
<gene>
    <name evidence="6" type="ORF">AMOL_2741</name>
    <name evidence="7" type="ORF">CPU12_08245</name>
</gene>
<dbReference type="RefSeq" id="WP_099342629.1">
    <property type="nucleotide sequence ID" value="NZ_CP032098.1"/>
</dbReference>
<dbReference type="PANTHER" id="PTHR33823">
    <property type="entry name" value="RNA POLYMERASE-BINDING TRANSCRIPTION FACTOR DKSA-RELATED"/>
    <property type="match status" value="1"/>
</dbReference>
<dbReference type="EMBL" id="NXFY01000011">
    <property type="protein sequence ID" value="PHO17916.1"/>
    <property type="molecule type" value="Genomic_DNA"/>
</dbReference>
<evidence type="ECO:0000313" key="6">
    <source>
        <dbReference type="EMBL" id="AXX93674.1"/>
    </source>
</evidence>
<dbReference type="EMBL" id="CP032098">
    <property type="protein sequence ID" value="AXX93674.1"/>
    <property type="molecule type" value="Genomic_DNA"/>
</dbReference>
<feature type="zinc finger region" description="dksA C4-type" evidence="4">
    <location>
        <begin position="89"/>
        <end position="113"/>
    </location>
</feature>
<dbReference type="InterPro" id="IPR020458">
    <property type="entry name" value="Znf_DskA_TraR_CS"/>
</dbReference>
<sequence>MAKALNEKQVEEIKVLLLENKQKIETALRKIDEDHESLSTMDLKDEGDFAAASRDYSNDIHIKKQQKKELELIDHALKKIEKGEYTGLCEMCDSEITIKRLRVKPHARYCIDCRSFIDNEKKER</sequence>
<feature type="domain" description="Zinc finger DksA/TraR C4-type" evidence="5">
    <location>
        <begin position="87"/>
        <end position="114"/>
    </location>
</feature>
<dbReference type="InterPro" id="IPR037187">
    <property type="entry name" value="DnaK_N"/>
</dbReference>
<name>A0A2G1DHU7_9BACT</name>
<evidence type="ECO:0000256" key="1">
    <source>
        <dbReference type="ARBA" id="ARBA00022723"/>
    </source>
</evidence>
<organism evidence="7 8">
    <name type="scientific">Malaciobacter molluscorum LMG 25693</name>
    <dbReference type="NCBI Taxonomy" id="870501"/>
    <lineage>
        <taxon>Bacteria</taxon>
        <taxon>Pseudomonadati</taxon>
        <taxon>Campylobacterota</taxon>
        <taxon>Epsilonproteobacteria</taxon>
        <taxon>Campylobacterales</taxon>
        <taxon>Arcobacteraceae</taxon>
        <taxon>Malaciobacter</taxon>
    </lineage>
</organism>
<dbReference type="AlphaFoldDB" id="A0A2G1DHU7"/>
<accession>A0A2G1DHU7</accession>
<keyword evidence="8" id="KW-1185">Reference proteome</keyword>
<keyword evidence="3" id="KW-0862">Zinc</keyword>
<evidence type="ECO:0000313" key="8">
    <source>
        <dbReference type="Proteomes" id="UP000221222"/>
    </source>
</evidence>
<dbReference type="InterPro" id="IPR000962">
    <property type="entry name" value="Znf_DskA_TraR"/>
</dbReference>
<dbReference type="PROSITE" id="PS01102">
    <property type="entry name" value="ZF_DKSA_1"/>
    <property type="match status" value="1"/>
</dbReference>
<dbReference type="Proteomes" id="UP000221222">
    <property type="component" value="Unassembled WGS sequence"/>
</dbReference>